<dbReference type="CDD" id="cd12074">
    <property type="entry name" value="SH3_Tks5_1"/>
    <property type="match status" value="1"/>
</dbReference>
<name>A0A6J2WHN5_CHACN</name>
<dbReference type="Pfam" id="PF07653">
    <property type="entry name" value="SH3_2"/>
    <property type="match status" value="2"/>
</dbReference>
<dbReference type="SMART" id="SM00326">
    <property type="entry name" value="SH3"/>
    <property type="match status" value="5"/>
</dbReference>
<feature type="domain" description="SH3" evidence="5">
    <location>
        <begin position="663"/>
        <end position="722"/>
    </location>
</feature>
<dbReference type="SUPFAM" id="SSF50044">
    <property type="entry name" value="SH3-domain"/>
    <property type="match status" value="5"/>
</dbReference>
<evidence type="ECO:0000256" key="4">
    <source>
        <dbReference type="SAM" id="MobiDB-lite"/>
    </source>
</evidence>
<feature type="compositionally biased region" description="Low complexity" evidence="4">
    <location>
        <begin position="269"/>
        <end position="287"/>
    </location>
</feature>
<feature type="region of interest" description="Disordered" evidence="4">
    <location>
        <begin position="409"/>
        <end position="452"/>
    </location>
</feature>
<feature type="compositionally biased region" description="Acidic residues" evidence="4">
    <location>
        <begin position="501"/>
        <end position="514"/>
    </location>
</feature>
<dbReference type="Pfam" id="PF00018">
    <property type="entry name" value="SH3_1"/>
    <property type="match status" value="2"/>
</dbReference>
<evidence type="ECO:0000256" key="2">
    <source>
        <dbReference type="ARBA" id="ARBA00022737"/>
    </source>
</evidence>
<feature type="compositionally biased region" description="Basic and acidic residues" evidence="4">
    <location>
        <begin position="723"/>
        <end position="734"/>
    </location>
</feature>
<dbReference type="OrthoDB" id="10255964at2759"/>
<evidence type="ECO:0000256" key="3">
    <source>
        <dbReference type="PROSITE-ProRule" id="PRU00192"/>
    </source>
</evidence>
<dbReference type="InParanoid" id="A0A6J2WHN5"/>
<dbReference type="Gene3D" id="2.30.30.40">
    <property type="entry name" value="SH3 Domains"/>
    <property type="match status" value="5"/>
</dbReference>
<feature type="compositionally biased region" description="Polar residues" evidence="4">
    <location>
        <begin position="746"/>
        <end position="760"/>
    </location>
</feature>
<keyword evidence="1 3" id="KW-0728">SH3 domain</keyword>
<dbReference type="InterPro" id="IPR001452">
    <property type="entry name" value="SH3_domain"/>
</dbReference>
<dbReference type="PANTHER" id="PTHR15706">
    <property type="entry name" value="SH3 MULTIPLE DOMAIN"/>
    <property type="match status" value="1"/>
</dbReference>
<evidence type="ECO:0000259" key="5">
    <source>
        <dbReference type="PROSITE" id="PS50002"/>
    </source>
</evidence>
<dbReference type="Proteomes" id="UP000504632">
    <property type="component" value="Chromosome 10"/>
</dbReference>
<protein>
    <submittedName>
        <fullName evidence="7">SH3 and PX domain-containing protein 2A</fullName>
    </submittedName>
</protein>
<evidence type="ECO:0000313" key="6">
    <source>
        <dbReference type="Proteomes" id="UP000504632"/>
    </source>
</evidence>
<feature type="compositionally biased region" description="Low complexity" evidence="4">
    <location>
        <begin position="638"/>
        <end position="655"/>
    </location>
</feature>
<feature type="region of interest" description="Disordered" evidence="4">
    <location>
        <begin position="480"/>
        <end position="680"/>
    </location>
</feature>
<feature type="compositionally biased region" description="Low complexity" evidence="4">
    <location>
        <begin position="849"/>
        <end position="861"/>
    </location>
</feature>
<sequence length="944" mass="104019">MARRAPGARGRGAAAGSWLTACFFPSSSGRENREVMLPEDCMNVFVVTANYNRQEKTEISLKAGQRVEVIEKNESGWWFVSTAEEQGWVPATYLISPCGTRESLKASGCGEEGWYEAVQSYSGTGQDEISFESGVMVEVIQKNLEGWWFVRYQGKEGWAPASYLRKVEKDVCGSEQAVAVETGTQPMLGQVEIIGNLMEISNLLNKKPGNDRHTHSDTLPRATETTTQEDTETEFNSDGEFNTDECINNTDPDRDSYTNASTNHTTDTNGSRGSNAGSDAASDSGRSAWSVTGSIASRGKTLPASPAVARVAPQRYHSVESGIPTLRQKPPPRRENSLGFQLPQPPEPPSVEAEYYTIAEFHSCLSDGISFSGGQKADVIEKNSGGWWYVQIGEKEGWAPCSYIDKRKKPTLNRRTSTLTRPKVPPPAPPVKKQDSKERVRPSSLGTEVAGTYSRPVYEEPEYDVPSVGLDLDCELEFLPGDSSSKASPSSSLYSASFTTGEEEERWGDEEEECIYMNDGFRPVTENPESSGDSDTPKTANSTRPGANRSQSESEAPISEPNPQGKPKQYRPKHAEGACSKPKPSVRPKPALTRSCSTEPDFTSLRRQLKPTAQQHRSGPRVSREEDSETASIISSEDSLGSRSTSTDLSSTSKSSRGETTEAQSNLYRTTAAYQRGESSEISFPANVEVEVLEKQESGWWFIRWGLEEGWAPTYYLQPIKQPEPEHPRQRDPEANGQPCDVAGSDWNNHTTQGHVSKSSSLEKNEQRVQTLNNINQNPEGAKSPAAHNKPPDQLQSKNAVKQLAVKPQAVLTSSHSYTDTANSTDSLRRNDLQTARDGLSGSLRHASNHTQTSSTNTSNTEGLRRTVPVSMVKPKPHLIHNNLRDEYVSIADYCGDEETMGFPAGTRLEVLERNPNGWWYCRVLDGGKTRKGWVPSNFLERRS</sequence>
<feature type="compositionally biased region" description="Polar residues" evidence="4">
    <location>
        <begin position="527"/>
        <end position="554"/>
    </location>
</feature>
<feature type="region of interest" description="Disordered" evidence="4">
    <location>
        <begin position="721"/>
        <end position="767"/>
    </location>
</feature>
<dbReference type="PROSITE" id="PS51257">
    <property type="entry name" value="PROKAR_LIPOPROTEIN"/>
    <property type="match status" value="1"/>
</dbReference>
<dbReference type="PANTHER" id="PTHR15706:SF2">
    <property type="entry name" value="SH3 AND PX DOMAIN-CONTAINING PROTEIN 2A"/>
    <property type="match status" value="1"/>
</dbReference>
<dbReference type="FunFam" id="2.30.30.40:FF:000020">
    <property type="entry name" value="SH3 and PX domain-containing protein 2A"/>
    <property type="match status" value="1"/>
</dbReference>
<keyword evidence="2" id="KW-0677">Repeat</keyword>
<keyword evidence="6" id="KW-1185">Reference proteome</keyword>
<dbReference type="GO" id="GO:0005737">
    <property type="term" value="C:cytoplasm"/>
    <property type="evidence" value="ECO:0007669"/>
    <property type="project" value="TreeGrafter"/>
</dbReference>
<feature type="region of interest" description="Disordered" evidence="4">
    <location>
        <begin position="321"/>
        <end position="349"/>
    </location>
</feature>
<feature type="region of interest" description="Disordered" evidence="4">
    <location>
        <begin position="840"/>
        <end position="866"/>
    </location>
</feature>
<gene>
    <name evidence="7" type="primary">sh3pxd2ab</name>
</gene>
<dbReference type="FunFam" id="2.30.30.40:FF:000042">
    <property type="entry name" value="SH3 and PX domain-containing protein 2A"/>
    <property type="match status" value="1"/>
</dbReference>
<dbReference type="AlphaFoldDB" id="A0A6J2WHN5"/>
<dbReference type="CTD" id="567923"/>
<proteinExistence type="predicted"/>
<dbReference type="GO" id="GO:0016176">
    <property type="term" value="F:superoxide-generating NADPH oxidase activator activity"/>
    <property type="evidence" value="ECO:0007669"/>
    <property type="project" value="TreeGrafter"/>
</dbReference>
<dbReference type="InterPro" id="IPR035450">
    <property type="entry name" value="SH3PXD2A_SH3_1"/>
</dbReference>
<feature type="compositionally biased region" description="Polar residues" evidence="4">
    <location>
        <begin position="661"/>
        <end position="673"/>
    </location>
</feature>
<dbReference type="InterPro" id="IPR051228">
    <property type="entry name" value="NADPH_Oxidase/PX-Domain"/>
</dbReference>
<organism evidence="6 7">
    <name type="scientific">Chanos chanos</name>
    <name type="common">Milkfish</name>
    <name type="synonym">Mugil chanos</name>
    <dbReference type="NCBI Taxonomy" id="29144"/>
    <lineage>
        <taxon>Eukaryota</taxon>
        <taxon>Metazoa</taxon>
        <taxon>Chordata</taxon>
        <taxon>Craniata</taxon>
        <taxon>Vertebrata</taxon>
        <taxon>Euteleostomi</taxon>
        <taxon>Actinopterygii</taxon>
        <taxon>Neopterygii</taxon>
        <taxon>Teleostei</taxon>
        <taxon>Ostariophysi</taxon>
        <taxon>Gonorynchiformes</taxon>
        <taxon>Chanidae</taxon>
        <taxon>Chanos</taxon>
    </lineage>
</organism>
<feature type="region of interest" description="Disordered" evidence="4">
    <location>
        <begin position="205"/>
        <end position="287"/>
    </location>
</feature>
<dbReference type="RefSeq" id="XP_030643262.1">
    <property type="nucleotide sequence ID" value="XM_030787402.1"/>
</dbReference>
<feature type="domain" description="SH3" evidence="5">
    <location>
        <begin position="350"/>
        <end position="409"/>
    </location>
</feature>
<feature type="compositionally biased region" description="Acidic residues" evidence="4">
    <location>
        <begin position="227"/>
        <end position="243"/>
    </location>
</feature>
<feature type="domain" description="SH3" evidence="5">
    <location>
        <begin position="40"/>
        <end position="99"/>
    </location>
</feature>
<evidence type="ECO:0000313" key="7">
    <source>
        <dbReference type="RefSeq" id="XP_030643262.1"/>
    </source>
</evidence>
<dbReference type="GeneID" id="115823352"/>
<feature type="compositionally biased region" description="Polar residues" evidence="4">
    <location>
        <begin position="257"/>
        <end position="268"/>
    </location>
</feature>
<accession>A0A6J2WHN5</accession>
<dbReference type="InterPro" id="IPR036028">
    <property type="entry name" value="SH3-like_dom_sf"/>
</dbReference>
<dbReference type="PROSITE" id="PS50002">
    <property type="entry name" value="SH3"/>
    <property type="match status" value="5"/>
</dbReference>
<dbReference type="GO" id="GO:0042554">
    <property type="term" value="P:superoxide anion generation"/>
    <property type="evidence" value="ECO:0007669"/>
    <property type="project" value="TreeGrafter"/>
</dbReference>
<feature type="region of interest" description="Disordered" evidence="4">
    <location>
        <begin position="775"/>
        <end position="794"/>
    </location>
</feature>
<feature type="compositionally biased region" description="Basic and acidic residues" evidence="4">
    <location>
        <begin position="208"/>
        <end position="218"/>
    </location>
</feature>
<feature type="domain" description="SH3" evidence="5">
    <location>
        <begin position="883"/>
        <end position="944"/>
    </location>
</feature>
<feature type="compositionally biased region" description="Basic and acidic residues" evidence="4">
    <location>
        <begin position="432"/>
        <end position="441"/>
    </location>
</feature>
<feature type="domain" description="SH3" evidence="5">
    <location>
        <begin position="110"/>
        <end position="169"/>
    </location>
</feature>
<evidence type="ECO:0000256" key="1">
    <source>
        <dbReference type="ARBA" id="ARBA00022443"/>
    </source>
</evidence>
<feature type="compositionally biased region" description="Low complexity" evidence="4">
    <location>
        <begin position="483"/>
        <end position="497"/>
    </location>
</feature>
<reference evidence="7" key="1">
    <citation type="submission" date="2025-08" db="UniProtKB">
        <authorList>
            <consortium name="RefSeq"/>
        </authorList>
    </citation>
    <scope>IDENTIFICATION</scope>
</reference>